<protein>
    <submittedName>
        <fullName evidence="3">UAP56-interacting factor-like isoform X1</fullName>
    </submittedName>
</protein>
<dbReference type="InParanoid" id="A0A6P8RHU3"/>
<dbReference type="PANTHER" id="PTHR21038">
    <property type="entry name" value="40-2-3 PROTEIN-RELATED"/>
    <property type="match status" value="1"/>
</dbReference>
<dbReference type="GO" id="GO:0003729">
    <property type="term" value="F:mRNA binding"/>
    <property type="evidence" value="ECO:0007669"/>
    <property type="project" value="InterPro"/>
</dbReference>
<organism evidence="2 3">
    <name type="scientific">Geotrypetes seraphini</name>
    <name type="common">Gaboon caecilian</name>
    <name type="synonym">Caecilia seraphini</name>
    <dbReference type="NCBI Taxonomy" id="260995"/>
    <lineage>
        <taxon>Eukaryota</taxon>
        <taxon>Metazoa</taxon>
        <taxon>Chordata</taxon>
        <taxon>Craniata</taxon>
        <taxon>Vertebrata</taxon>
        <taxon>Euteleostomi</taxon>
        <taxon>Amphibia</taxon>
        <taxon>Gymnophiona</taxon>
        <taxon>Geotrypetes</taxon>
    </lineage>
</organism>
<dbReference type="OrthoDB" id="9898865at2759"/>
<evidence type="ECO:0000313" key="2">
    <source>
        <dbReference type="Proteomes" id="UP000515159"/>
    </source>
</evidence>
<dbReference type="GO" id="GO:0006406">
    <property type="term" value="P:mRNA export from nucleus"/>
    <property type="evidence" value="ECO:0007669"/>
    <property type="project" value="InterPro"/>
</dbReference>
<keyword evidence="2" id="KW-1185">Reference proteome</keyword>
<dbReference type="GeneID" id="117361166"/>
<dbReference type="KEGG" id="gsh:117361166"/>
<accession>A0A6P8RHU3</accession>
<feature type="compositionally biased region" description="Polar residues" evidence="1">
    <location>
        <begin position="76"/>
        <end position="87"/>
    </location>
</feature>
<feature type="region of interest" description="Disordered" evidence="1">
    <location>
        <begin position="21"/>
        <end position="158"/>
    </location>
</feature>
<dbReference type="InterPro" id="IPR009782">
    <property type="entry name" value="FYTTD1"/>
</dbReference>
<evidence type="ECO:0000256" key="1">
    <source>
        <dbReference type="SAM" id="MobiDB-lite"/>
    </source>
</evidence>
<dbReference type="PANTHER" id="PTHR21038:SF3">
    <property type="entry name" value="UAP56-INTERACTING FACTOR"/>
    <property type="match status" value="1"/>
</dbReference>
<dbReference type="GO" id="GO:0016607">
    <property type="term" value="C:nuclear speck"/>
    <property type="evidence" value="ECO:0007669"/>
    <property type="project" value="TreeGrafter"/>
</dbReference>
<dbReference type="Proteomes" id="UP000515159">
    <property type="component" value="Chromosome 5"/>
</dbReference>
<reference evidence="3" key="1">
    <citation type="submission" date="2025-08" db="UniProtKB">
        <authorList>
            <consortium name="RefSeq"/>
        </authorList>
    </citation>
    <scope>IDENTIFICATION</scope>
</reference>
<dbReference type="RefSeq" id="XP_033802031.1">
    <property type="nucleotide sequence ID" value="XM_033946140.1"/>
</dbReference>
<feature type="compositionally biased region" description="Polar residues" evidence="1">
    <location>
        <begin position="21"/>
        <end position="34"/>
    </location>
</feature>
<name>A0A6P8RHU3_GEOSA</name>
<gene>
    <name evidence="3" type="primary">LOC117361166</name>
</gene>
<proteinExistence type="predicted"/>
<feature type="compositionally biased region" description="Basic residues" evidence="1">
    <location>
        <begin position="35"/>
        <end position="47"/>
    </location>
</feature>
<dbReference type="AlphaFoldDB" id="A0A6P8RHU3"/>
<dbReference type="Pfam" id="PF07078">
    <property type="entry name" value="FYTT"/>
    <property type="match status" value="1"/>
</dbReference>
<sequence length="281" mass="33138">MAVSSEPMNMSLDDIIKFQWSNQTDQQPTLNKMKQQFRPRNFNRKPRFPGGRLQNQPGYQRFGRRFTGKPQRYFETEQNIDITSSENARSDELNDTSHSSQEEPEKDPDDVNSSSTMQPEEQKTFGPKGTTQRRATTAPLKRRSMFQQRQHQRRQNRINFNRGVRLQQTAINAAVRRLKIRRWRAEPELSTSGAILTVNVSNPWANQVKRPQTPQYRQQFLRSRRTAVPFTKLQPKGIFLRFNFRAMGNQTNITMNERFSILKTRRNFKAIKTRQRTVLFS</sequence>
<feature type="compositionally biased region" description="Basic residues" evidence="1">
    <location>
        <begin position="140"/>
        <end position="156"/>
    </location>
</feature>
<evidence type="ECO:0000313" key="3">
    <source>
        <dbReference type="RefSeq" id="XP_033802031.1"/>
    </source>
</evidence>